<keyword evidence="3" id="KW-1185">Reference proteome</keyword>
<evidence type="ECO:0000313" key="2">
    <source>
        <dbReference type="EMBL" id="MFA3839754.1"/>
    </source>
</evidence>
<reference evidence="2 3" key="1">
    <citation type="submission" date="2024-08" db="EMBL/GenBank/DDBJ databases">
        <title>Genome sequence of Streptomyces aureus CACIA-1.46HGO.</title>
        <authorList>
            <person name="Evangelista-Martinez Z."/>
        </authorList>
    </citation>
    <scope>NUCLEOTIDE SEQUENCE [LARGE SCALE GENOMIC DNA]</scope>
    <source>
        <strain evidence="2 3">CACIA-1.46HGO</strain>
    </source>
</reference>
<dbReference type="InterPro" id="IPR036291">
    <property type="entry name" value="NAD(P)-bd_dom_sf"/>
</dbReference>
<dbReference type="PRINTS" id="PR00081">
    <property type="entry name" value="GDHRDH"/>
</dbReference>
<sequence>MNPRITLITGATQGLGRGIALDLAARGDTLLLHGRDAGRLEAVVADVRAAAPDATVRTYLADLSDLGQVRAMADRIRGAEPRLDALVNNAVAGGGAEPLRREVSAQGHELRFAVNHLAPYALIRGLLPLLRACAPARVVNVASMGQERIDFDDVMLERDYEGLRAYCRSKLALIMATFELGAELEGTGVTVNALHPAHLMDTEGVRAYGLTPVTGIDEGVRPTVRLITDPELGSTTGRYFDRFTDARAHEQAYDKEARRRLMALTDELTGYGPVAP</sequence>
<accession>A0ABV4SMR2</accession>
<dbReference type="Pfam" id="PF00106">
    <property type="entry name" value="adh_short"/>
    <property type="match status" value="1"/>
</dbReference>
<protein>
    <submittedName>
        <fullName evidence="2">SDR family NAD(P)-dependent oxidoreductase</fullName>
    </submittedName>
</protein>
<dbReference type="Proteomes" id="UP001571476">
    <property type="component" value="Unassembled WGS sequence"/>
</dbReference>
<dbReference type="SUPFAM" id="SSF51735">
    <property type="entry name" value="NAD(P)-binding Rossmann-fold domains"/>
    <property type="match status" value="1"/>
</dbReference>
<comment type="caution">
    <text evidence="2">The sequence shown here is derived from an EMBL/GenBank/DDBJ whole genome shotgun (WGS) entry which is preliminary data.</text>
</comment>
<dbReference type="PANTHER" id="PTHR43157:SF31">
    <property type="entry name" value="PHOSPHATIDYLINOSITOL-GLYCAN BIOSYNTHESIS CLASS F PROTEIN"/>
    <property type="match status" value="1"/>
</dbReference>
<organism evidence="2 3">
    <name type="scientific">Streptomyces aureus</name>
    <dbReference type="NCBI Taxonomy" id="193461"/>
    <lineage>
        <taxon>Bacteria</taxon>
        <taxon>Bacillati</taxon>
        <taxon>Actinomycetota</taxon>
        <taxon>Actinomycetes</taxon>
        <taxon>Kitasatosporales</taxon>
        <taxon>Streptomycetaceae</taxon>
        <taxon>Streptomyces</taxon>
    </lineage>
</organism>
<dbReference type="InterPro" id="IPR002347">
    <property type="entry name" value="SDR_fam"/>
</dbReference>
<evidence type="ECO:0000313" key="3">
    <source>
        <dbReference type="Proteomes" id="UP001571476"/>
    </source>
</evidence>
<proteinExistence type="predicted"/>
<name>A0ABV4SMR2_9ACTN</name>
<dbReference type="PANTHER" id="PTHR43157">
    <property type="entry name" value="PHOSPHATIDYLINOSITOL-GLYCAN BIOSYNTHESIS CLASS F PROTEIN-RELATED"/>
    <property type="match status" value="1"/>
</dbReference>
<dbReference type="RefSeq" id="WP_372564493.1">
    <property type="nucleotide sequence ID" value="NZ_JBGOSP010000014.1"/>
</dbReference>
<dbReference type="EMBL" id="JBGOSP010000014">
    <property type="protein sequence ID" value="MFA3839754.1"/>
    <property type="molecule type" value="Genomic_DNA"/>
</dbReference>
<keyword evidence="1" id="KW-0560">Oxidoreductase</keyword>
<gene>
    <name evidence="2" type="ORF">ACEG43_26865</name>
</gene>
<evidence type="ECO:0000256" key="1">
    <source>
        <dbReference type="ARBA" id="ARBA00023002"/>
    </source>
</evidence>
<dbReference type="Gene3D" id="3.40.50.720">
    <property type="entry name" value="NAD(P)-binding Rossmann-like Domain"/>
    <property type="match status" value="1"/>
</dbReference>